<dbReference type="EMBL" id="JBHMCG010000024">
    <property type="protein sequence ID" value="MFB9571912.1"/>
    <property type="molecule type" value="Genomic_DNA"/>
</dbReference>
<evidence type="ECO:0000313" key="2">
    <source>
        <dbReference type="Proteomes" id="UP001589710"/>
    </source>
</evidence>
<reference evidence="1 2" key="1">
    <citation type="submission" date="2024-09" db="EMBL/GenBank/DDBJ databases">
        <authorList>
            <person name="Sun Q."/>
            <person name="Mori K."/>
        </authorList>
    </citation>
    <scope>NUCLEOTIDE SEQUENCE [LARGE SCALE GENOMIC DNA]</scope>
    <source>
        <strain evidence="1 2">JCM 3331</strain>
    </source>
</reference>
<dbReference type="RefSeq" id="WP_345516204.1">
    <property type="nucleotide sequence ID" value="NZ_BAAAXD010000035.1"/>
</dbReference>
<protein>
    <submittedName>
        <fullName evidence="1">DUF5959 family protein</fullName>
    </submittedName>
</protein>
<keyword evidence="2" id="KW-1185">Reference proteome</keyword>
<dbReference type="InterPro" id="IPR046003">
    <property type="entry name" value="DUF5959"/>
</dbReference>
<dbReference type="Proteomes" id="UP001589710">
    <property type="component" value="Unassembled WGS sequence"/>
</dbReference>
<comment type="caution">
    <text evidence="1">The sequence shown here is derived from an EMBL/GenBank/DDBJ whole genome shotgun (WGS) entry which is preliminary data.</text>
</comment>
<dbReference type="Pfam" id="PF19384">
    <property type="entry name" value="DUF5959"/>
    <property type="match status" value="1"/>
</dbReference>
<sequence>MAEGKAVELLHLSDHENSVVIRVLGRRGPDGLDAEVVVASSFCNGRLGLYLS</sequence>
<accession>A0ABV5R3Q7</accession>
<name>A0ABV5R3Q7_9ACTN</name>
<evidence type="ECO:0000313" key="1">
    <source>
        <dbReference type="EMBL" id="MFB9571912.1"/>
    </source>
</evidence>
<organism evidence="1 2">
    <name type="scientific">Streptomyces yanii</name>
    <dbReference type="NCBI Taxonomy" id="78510"/>
    <lineage>
        <taxon>Bacteria</taxon>
        <taxon>Bacillati</taxon>
        <taxon>Actinomycetota</taxon>
        <taxon>Actinomycetes</taxon>
        <taxon>Kitasatosporales</taxon>
        <taxon>Streptomycetaceae</taxon>
        <taxon>Streptomyces</taxon>
    </lineage>
</organism>
<gene>
    <name evidence="1" type="ORF">ACFFTL_06055</name>
</gene>
<proteinExistence type="predicted"/>